<dbReference type="PANTHER" id="PTHR12047">
    <property type="entry name" value="FANCONI ANEMIA GROUP A PROTEIN"/>
    <property type="match status" value="1"/>
</dbReference>
<keyword evidence="4" id="KW-1185">Reference proteome</keyword>
<organism evidence="3 4">
    <name type="scientific">Ranitomeya imitator</name>
    <name type="common">mimic poison frog</name>
    <dbReference type="NCBI Taxonomy" id="111125"/>
    <lineage>
        <taxon>Eukaryota</taxon>
        <taxon>Metazoa</taxon>
        <taxon>Chordata</taxon>
        <taxon>Craniata</taxon>
        <taxon>Vertebrata</taxon>
        <taxon>Euteleostomi</taxon>
        <taxon>Amphibia</taxon>
        <taxon>Batrachia</taxon>
        <taxon>Anura</taxon>
        <taxon>Neobatrachia</taxon>
        <taxon>Hyloidea</taxon>
        <taxon>Dendrobatidae</taxon>
        <taxon>Dendrobatinae</taxon>
        <taxon>Ranitomeya</taxon>
    </lineage>
</organism>
<protein>
    <submittedName>
        <fullName evidence="3">Uncharacterized protein</fullName>
    </submittedName>
</protein>
<reference evidence="3" key="1">
    <citation type="submission" date="2023-07" db="EMBL/GenBank/DDBJ databases">
        <authorList>
            <person name="Stuckert A."/>
        </authorList>
    </citation>
    <scope>NUCLEOTIDE SEQUENCE</scope>
</reference>
<dbReference type="PANTHER" id="PTHR12047:SF2">
    <property type="entry name" value="FANCONI ANEMIA GROUP A PROTEIN"/>
    <property type="match status" value="1"/>
</dbReference>
<dbReference type="Pfam" id="PF15865">
    <property type="entry name" value="Fanconi_A_N"/>
    <property type="match status" value="1"/>
</dbReference>
<evidence type="ECO:0000313" key="4">
    <source>
        <dbReference type="Proteomes" id="UP001176940"/>
    </source>
</evidence>
<dbReference type="Pfam" id="PF24781">
    <property type="entry name" value="FANCA_helical"/>
    <property type="match status" value="1"/>
</dbReference>
<name>A0ABN9M0K3_9NEOB</name>
<proteinExistence type="predicted"/>
<accession>A0ABN9M0K3</accession>
<dbReference type="InterPro" id="IPR055386">
    <property type="entry name" value="FANCA_helical"/>
</dbReference>
<evidence type="ECO:0000313" key="3">
    <source>
        <dbReference type="EMBL" id="CAJ0955815.1"/>
    </source>
</evidence>
<feature type="domain" description="Fanconi anaemia group A protein helical" evidence="2">
    <location>
        <begin position="125"/>
        <end position="153"/>
    </location>
</feature>
<comment type="caution">
    <text evidence="3">The sequence shown here is derived from an EMBL/GenBank/DDBJ whole genome shotgun (WGS) entry which is preliminary data.</text>
</comment>
<dbReference type="InterPro" id="IPR031729">
    <property type="entry name" value="Fanconi_A_N"/>
</dbReference>
<gene>
    <name evidence="3" type="ORF">RIMI_LOCUS15253442</name>
</gene>
<evidence type="ECO:0000259" key="2">
    <source>
        <dbReference type="Pfam" id="PF24781"/>
    </source>
</evidence>
<sequence length="161" mass="18314">MMLRKELLAKSRILLPASQRKSGKTKDLLSRLLSQAFETYELEYLITAFLVARQAALEGPAAFMSYTEWFRVHILHPPFVAAKLRPLLMEYITLAKTRLADMKVSIEDICLFEDLSVASDKDQTQPQAQKDVEKAVQIFQNTGRISASVMEARSLNYSSDR</sequence>
<dbReference type="EMBL" id="CAUEEQ010040693">
    <property type="protein sequence ID" value="CAJ0955815.1"/>
    <property type="molecule type" value="Genomic_DNA"/>
</dbReference>
<evidence type="ECO:0000259" key="1">
    <source>
        <dbReference type="Pfam" id="PF15865"/>
    </source>
</evidence>
<dbReference type="Proteomes" id="UP001176940">
    <property type="component" value="Unassembled WGS sequence"/>
</dbReference>
<dbReference type="InterPro" id="IPR003516">
    <property type="entry name" value="FANCA"/>
</dbReference>
<feature type="domain" description="Fanconi anaemia group A protein N-terminal" evidence="1">
    <location>
        <begin position="23"/>
        <end position="71"/>
    </location>
</feature>